<sequence>MYWQKIKKFLATRWGFFTLLTLLFWAKTLAVYYLDFNLGVSGIYQHLVLWVNPLGTTLLLLSIGLYIRRTFPAYLAMILIYLANSALLLFNVIYYREFTDFMTINVIFGYSSVSNGLSTSSSALLTPKDIIFAVDLLLILGLILTKTIKFDKRPIPKLSALAMTSFALFFMTFNLTLGEISRPQLLGRTFDRAYLVKYLGLDFFTVYDGLKTAKTNQARNEANSADLNKVINFAQEHYAKPNEQMFGVAKGKNVIVIHLESFQQFLINYKLNDQEVTPFLNSLYNSKQTYSFANFFNQVGQGKTSDAENMLETSTYGLPQGSLFSTLGSENTFQAAPAILNQEAGYTSAVFHGNVGSFWNRNDVYKNMGYQYFFDASYYDTSAERLSEYGLKDKYLFHDSVKYLEQLQQPFYTKFITVTNHFPYTLDSADADFPAANTGEASVDNYFVTAHYLDQAIETFFNYLKKSGLYDNSVIILYGDHYGISDSRNLKLASLLGKSASTWSDFDNTQMQRVPFMIHIPGQENGGVQTQYGGEIDVLPTLLHLLGINSSAYLQFGTDLFSKEHDQTVAFRNGSFITPKYTVVSGTIYDNQTGAVVTHPSKAVSDYLAEQKQKVRTELSLSDTLNTKNLLRFYVPAHFTPVDPSLYDYKKQFERLKALNSKLGAKSKSLYSKNKHKSTVDDYPNEEDSLNQDNTNNQANSTDNSQTETSQEESTASDSSASTSSTAAPALYATSGNTSTPPTE</sequence>
<feature type="binding site" evidence="10">
    <location>
        <position position="304"/>
    </location>
    <ligand>
        <name>Mn(2+)</name>
        <dbReference type="ChEBI" id="CHEBI:29035"/>
    </ligand>
</feature>
<evidence type="ECO:0000256" key="2">
    <source>
        <dbReference type="ARBA" id="ARBA00004936"/>
    </source>
</evidence>
<evidence type="ECO:0000313" key="14">
    <source>
        <dbReference type="EMBL" id="KRL81485.1"/>
    </source>
</evidence>
<dbReference type="AlphaFoldDB" id="A0A0R1TJR2"/>
<evidence type="ECO:0000256" key="4">
    <source>
        <dbReference type="ARBA" id="ARBA00022475"/>
    </source>
</evidence>
<feature type="compositionally biased region" description="Low complexity" evidence="11">
    <location>
        <begin position="700"/>
        <end position="728"/>
    </location>
</feature>
<keyword evidence="6 12" id="KW-1133">Transmembrane helix</keyword>
<keyword evidence="9" id="KW-0479">Metal-binding</keyword>
<dbReference type="STRING" id="1423740.FC36_GL001688"/>
<dbReference type="EMBL" id="AZFH01000036">
    <property type="protein sequence ID" value="KRL81485.1"/>
    <property type="molecule type" value="Genomic_DNA"/>
</dbReference>
<comment type="caution">
    <text evidence="14">The sequence shown here is derived from an EMBL/GenBank/DDBJ whole genome shotgun (WGS) entry which is preliminary data.</text>
</comment>
<dbReference type="PIRSF" id="PIRSF005091">
    <property type="entry name" value="Mmb_sulf_HI1246"/>
    <property type="match status" value="1"/>
</dbReference>
<feature type="region of interest" description="Disordered" evidence="11">
    <location>
        <begin position="670"/>
        <end position="744"/>
    </location>
</feature>
<feature type="active site" evidence="8">
    <location>
        <position position="304"/>
    </location>
</feature>
<dbReference type="Gene3D" id="3.40.720.10">
    <property type="entry name" value="Alkaline Phosphatase, subunit A"/>
    <property type="match status" value="1"/>
</dbReference>
<dbReference type="InterPro" id="IPR000917">
    <property type="entry name" value="Sulfatase_N"/>
</dbReference>
<keyword evidence="4" id="KW-1003">Cell membrane</keyword>
<dbReference type="PATRIC" id="fig|1423740.3.peg.1822"/>
<evidence type="ECO:0000256" key="9">
    <source>
        <dbReference type="PIRSR" id="PIRSR005091-2"/>
    </source>
</evidence>
<dbReference type="RefSeq" id="WP_056986732.1">
    <property type="nucleotide sequence ID" value="NZ_AZFH01000036.1"/>
</dbReference>
<evidence type="ECO:0000256" key="8">
    <source>
        <dbReference type="PIRSR" id="PIRSR005091-1"/>
    </source>
</evidence>
<dbReference type="CDD" id="cd16015">
    <property type="entry name" value="LTA_synthase"/>
    <property type="match status" value="1"/>
</dbReference>
<dbReference type="InterPro" id="IPR012160">
    <property type="entry name" value="LtaS-like"/>
</dbReference>
<keyword evidence="5 12" id="KW-0812">Transmembrane</keyword>
<feature type="binding site" evidence="10">
    <location>
        <position position="480"/>
    </location>
    <ligand>
        <name>Mn(2+)</name>
        <dbReference type="ChEBI" id="CHEBI:29035"/>
    </ligand>
</feature>
<dbReference type="GO" id="GO:0046872">
    <property type="term" value="F:metal ion binding"/>
    <property type="evidence" value="ECO:0007669"/>
    <property type="project" value="UniProtKB-KW"/>
</dbReference>
<evidence type="ECO:0000256" key="1">
    <source>
        <dbReference type="ARBA" id="ARBA00004651"/>
    </source>
</evidence>
<feature type="transmembrane region" description="Helical" evidence="12">
    <location>
        <begin position="46"/>
        <end position="67"/>
    </location>
</feature>
<proteinExistence type="inferred from homology"/>
<evidence type="ECO:0000256" key="11">
    <source>
        <dbReference type="SAM" id="MobiDB-lite"/>
    </source>
</evidence>
<feature type="domain" description="Sulfatase N-terminal" evidence="13">
    <location>
        <begin position="252"/>
        <end position="548"/>
    </location>
</feature>
<accession>A0A0R1TJR2</accession>
<evidence type="ECO:0000256" key="6">
    <source>
        <dbReference type="ARBA" id="ARBA00022989"/>
    </source>
</evidence>
<comment type="similarity">
    <text evidence="3">Belongs to the LTA synthase family.</text>
</comment>
<feature type="binding site" evidence="10">
    <location>
        <position position="260"/>
    </location>
    <ligand>
        <name>Mn(2+)</name>
        <dbReference type="ChEBI" id="CHEBI:29035"/>
    </ligand>
</feature>
<feature type="transmembrane region" description="Helical" evidence="12">
    <location>
        <begin position="130"/>
        <end position="148"/>
    </location>
</feature>
<gene>
    <name evidence="14" type="ORF">FC36_GL001688</name>
</gene>
<organism evidence="14 15">
    <name type="scientific">Ligilactobacillus equi DSM 15833 = JCM 10991</name>
    <dbReference type="NCBI Taxonomy" id="1423740"/>
    <lineage>
        <taxon>Bacteria</taxon>
        <taxon>Bacillati</taxon>
        <taxon>Bacillota</taxon>
        <taxon>Bacilli</taxon>
        <taxon>Lactobacillales</taxon>
        <taxon>Lactobacillaceae</taxon>
        <taxon>Ligilactobacillus</taxon>
    </lineage>
</organism>
<dbReference type="InterPro" id="IPR050448">
    <property type="entry name" value="OpgB/LTA_synthase_biosynth"/>
</dbReference>
<feature type="transmembrane region" description="Helical" evidence="12">
    <location>
        <begin position="74"/>
        <end position="95"/>
    </location>
</feature>
<dbReference type="OrthoDB" id="5901192at2"/>
<comment type="subcellular location">
    <subcellularLocation>
        <location evidence="1">Cell membrane</location>
        <topology evidence="1">Multi-pass membrane protein</topology>
    </subcellularLocation>
</comment>
<feature type="compositionally biased region" description="Polar residues" evidence="11">
    <location>
        <begin position="734"/>
        <end position="744"/>
    </location>
</feature>
<evidence type="ECO:0000256" key="10">
    <source>
        <dbReference type="PIRSR" id="PIRSR005091-3"/>
    </source>
</evidence>
<dbReference type="SUPFAM" id="SSF53649">
    <property type="entry name" value="Alkaline phosphatase-like"/>
    <property type="match status" value="1"/>
</dbReference>
<dbReference type="InterPro" id="IPR017850">
    <property type="entry name" value="Alkaline_phosphatase_core_sf"/>
</dbReference>
<evidence type="ECO:0000256" key="3">
    <source>
        <dbReference type="ARBA" id="ARBA00009983"/>
    </source>
</evidence>
<name>A0A0R1TJR2_9LACO</name>
<feature type="binding site" evidence="10">
    <location>
        <position position="481"/>
    </location>
    <ligand>
        <name>Mn(2+)</name>
        <dbReference type="ChEBI" id="CHEBI:29035"/>
    </ligand>
</feature>
<feature type="binding site" evidence="9">
    <location>
        <position position="421"/>
    </location>
    <ligand>
        <name>substrate</name>
    </ligand>
</feature>
<comment type="pathway">
    <text evidence="2">Cell wall biogenesis; lipoteichoic acid biosynthesis.</text>
</comment>
<dbReference type="Pfam" id="PF00884">
    <property type="entry name" value="Sulfatase"/>
    <property type="match status" value="1"/>
</dbReference>
<dbReference type="Proteomes" id="UP000051048">
    <property type="component" value="Unassembled WGS sequence"/>
</dbReference>
<keyword evidence="7 12" id="KW-0472">Membrane</keyword>
<dbReference type="Gene3D" id="3.30.1120.170">
    <property type="match status" value="1"/>
</dbReference>
<feature type="transmembrane region" description="Helical" evidence="12">
    <location>
        <begin position="160"/>
        <end position="178"/>
    </location>
</feature>
<reference evidence="14 15" key="1">
    <citation type="journal article" date="2015" name="Genome Announc.">
        <title>Expanding the biotechnology potential of lactobacilli through comparative genomics of 213 strains and associated genera.</title>
        <authorList>
            <person name="Sun Z."/>
            <person name="Harris H.M."/>
            <person name="McCann A."/>
            <person name="Guo C."/>
            <person name="Argimon S."/>
            <person name="Zhang W."/>
            <person name="Yang X."/>
            <person name="Jeffery I.B."/>
            <person name="Cooney J.C."/>
            <person name="Kagawa T.F."/>
            <person name="Liu W."/>
            <person name="Song Y."/>
            <person name="Salvetti E."/>
            <person name="Wrobel A."/>
            <person name="Rasinkangas P."/>
            <person name="Parkhill J."/>
            <person name="Rea M.C."/>
            <person name="O'Sullivan O."/>
            <person name="Ritari J."/>
            <person name="Douillard F.P."/>
            <person name="Paul Ross R."/>
            <person name="Yang R."/>
            <person name="Briner A.E."/>
            <person name="Felis G.E."/>
            <person name="de Vos W.M."/>
            <person name="Barrangou R."/>
            <person name="Klaenhammer T.R."/>
            <person name="Caufield P.W."/>
            <person name="Cui Y."/>
            <person name="Zhang H."/>
            <person name="O'Toole P.W."/>
        </authorList>
    </citation>
    <scope>NUCLEOTIDE SEQUENCE [LARGE SCALE GENOMIC DNA]</scope>
    <source>
        <strain evidence="14 15">DSM 15833</strain>
    </source>
</reference>
<protein>
    <submittedName>
        <fullName evidence="14">Sulfatase family protein</fullName>
    </submittedName>
</protein>
<keyword evidence="9" id="KW-0464">Manganese</keyword>
<dbReference type="GO" id="GO:0005886">
    <property type="term" value="C:plasma membrane"/>
    <property type="evidence" value="ECO:0007669"/>
    <property type="project" value="UniProtKB-SubCell"/>
</dbReference>
<evidence type="ECO:0000256" key="12">
    <source>
        <dbReference type="SAM" id="Phobius"/>
    </source>
</evidence>
<evidence type="ECO:0000259" key="13">
    <source>
        <dbReference type="Pfam" id="PF00884"/>
    </source>
</evidence>
<dbReference type="PANTHER" id="PTHR47371:SF3">
    <property type="entry name" value="PHOSPHOGLYCEROL TRANSFERASE I"/>
    <property type="match status" value="1"/>
</dbReference>
<evidence type="ECO:0000313" key="15">
    <source>
        <dbReference type="Proteomes" id="UP000051048"/>
    </source>
</evidence>
<evidence type="ECO:0000256" key="5">
    <source>
        <dbReference type="ARBA" id="ARBA00022692"/>
    </source>
</evidence>
<evidence type="ECO:0000256" key="7">
    <source>
        <dbReference type="ARBA" id="ARBA00023136"/>
    </source>
</evidence>
<dbReference type="PANTHER" id="PTHR47371">
    <property type="entry name" value="LIPOTEICHOIC ACID SYNTHASE"/>
    <property type="match status" value="1"/>
</dbReference>